<name>A0A9P0TQT3_PIEBR</name>
<dbReference type="InterPro" id="IPR013320">
    <property type="entry name" value="ConA-like_dom_sf"/>
</dbReference>
<accession>A0A9P0TQT3</accession>
<feature type="region of interest" description="Disordered" evidence="3">
    <location>
        <begin position="128"/>
        <end position="173"/>
    </location>
</feature>
<dbReference type="AlphaFoldDB" id="A0A9P0TQT3"/>
<keyword evidence="6" id="KW-1185">Reference proteome</keyword>
<dbReference type="EMBL" id="CALOZG010000084">
    <property type="protein sequence ID" value="CAH4036815.1"/>
    <property type="molecule type" value="Genomic_DNA"/>
</dbReference>
<proteinExistence type="predicted"/>
<reference evidence="5" key="1">
    <citation type="submission" date="2022-05" db="EMBL/GenBank/DDBJ databases">
        <authorList>
            <person name="Okamura Y."/>
        </authorList>
    </citation>
    <scope>NUCLEOTIDE SEQUENCE</scope>
</reference>
<dbReference type="Proteomes" id="UP001152562">
    <property type="component" value="Unassembled WGS sequence"/>
</dbReference>
<evidence type="ECO:0000313" key="6">
    <source>
        <dbReference type="Proteomes" id="UP001152562"/>
    </source>
</evidence>
<dbReference type="Pfam" id="PF00337">
    <property type="entry name" value="Gal-bind_lectin"/>
    <property type="match status" value="1"/>
</dbReference>
<feature type="compositionally biased region" description="Basic residues" evidence="3">
    <location>
        <begin position="146"/>
        <end position="157"/>
    </location>
</feature>
<comment type="caution">
    <text evidence="5">The sequence shown here is derived from an EMBL/GenBank/DDBJ whole genome shotgun (WGS) entry which is preliminary data.</text>
</comment>
<evidence type="ECO:0000256" key="1">
    <source>
        <dbReference type="ARBA" id="ARBA00022734"/>
    </source>
</evidence>
<feature type="domain" description="Galectin" evidence="4">
    <location>
        <begin position="4"/>
        <end position="158"/>
    </location>
</feature>
<evidence type="ECO:0000313" key="5">
    <source>
        <dbReference type="EMBL" id="CAH4036815.1"/>
    </source>
</evidence>
<protein>
    <recommendedName>
        <fullName evidence="2">Galectin</fullName>
    </recommendedName>
</protein>
<gene>
    <name evidence="5" type="ORF">PIBRA_LOCUS12565</name>
</gene>
<dbReference type="SUPFAM" id="SSF49899">
    <property type="entry name" value="Concanavalin A-like lectins/glucanases"/>
    <property type="match status" value="1"/>
</dbReference>
<sequence>MPVFTANIPTVLKIGDRIEIGGRIKENARKMSINLCAQEGEEPRDVVLHFDVRFHRDNIISLSRRNGVWIGSGNLDTNYNMFVPGKFHSNFLPKIPLTMAKFLVAWADVERITHCYFHIDQGVGDEAGVGIPQSPRQGVLPEKRCPRVHKKSSSPHHHSSESSDDENPRPKAEGRADRFFYDTLMCQTPDMKFPETSYRKYRESDVDKNETELSDVSKTLESSLAESDEMHFKKRTRRGKFAPFAQVVNFMGKGGKRN</sequence>
<evidence type="ECO:0000256" key="2">
    <source>
        <dbReference type="RuleBase" id="RU102079"/>
    </source>
</evidence>
<keyword evidence="1 2" id="KW-0430">Lectin</keyword>
<dbReference type="InterPro" id="IPR001079">
    <property type="entry name" value="Galectin_CRD"/>
</dbReference>
<dbReference type="Gene3D" id="2.60.120.200">
    <property type="match status" value="1"/>
</dbReference>
<feature type="compositionally biased region" description="Basic and acidic residues" evidence="3">
    <location>
        <begin position="158"/>
        <end position="173"/>
    </location>
</feature>
<evidence type="ECO:0000256" key="3">
    <source>
        <dbReference type="SAM" id="MobiDB-lite"/>
    </source>
</evidence>
<dbReference type="GO" id="GO:0030246">
    <property type="term" value="F:carbohydrate binding"/>
    <property type="evidence" value="ECO:0007669"/>
    <property type="project" value="UniProtKB-UniRule"/>
</dbReference>
<organism evidence="5 6">
    <name type="scientific">Pieris brassicae</name>
    <name type="common">White butterfly</name>
    <name type="synonym">Large white butterfly</name>
    <dbReference type="NCBI Taxonomy" id="7116"/>
    <lineage>
        <taxon>Eukaryota</taxon>
        <taxon>Metazoa</taxon>
        <taxon>Ecdysozoa</taxon>
        <taxon>Arthropoda</taxon>
        <taxon>Hexapoda</taxon>
        <taxon>Insecta</taxon>
        <taxon>Pterygota</taxon>
        <taxon>Neoptera</taxon>
        <taxon>Endopterygota</taxon>
        <taxon>Lepidoptera</taxon>
        <taxon>Glossata</taxon>
        <taxon>Ditrysia</taxon>
        <taxon>Papilionoidea</taxon>
        <taxon>Pieridae</taxon>
        <taxon>Pierinae</taxon>
        <taxon>Pieris</taxon>
    </lineage>
</organism>
<dbReference type="SMART" id="SM00908">
    <property type="entry name" value="Gal-bind_lectin"/>
    <property type="match status" value="1"/>
</dbReference>
<dbReference type="PROSITE" id="PS51304">
    <property type="entry name" value="GALECTIN"/>
    <property type="match status" value="1"/>
</dbReference>
<evidence type="ECO:0000259" key="4">
    <source>
        <dbReference type="PROSITE" id="PS51304"/>
    </source>
</evidence>